<evidence type="ECO:0008006" key="3">
    <source>
        <dbReference type="Google" id="ProtNLM"/>
    </source>
</evidence>
<gene>
    <name evidence="1" type="ORF">HMPREF9997_00540</name>
</gene>
<dbReference type="EMBL" id="AMEM01000010">
    <property type="protein sequence ID" value="EKX91699.1"/>
    <property type="molecule type" value="Genomic_DNA"/>
</dbReference>
<dbReference type="RefSeq" id="WP_006062790.1">
    <property type="nucleotide sequence ID" value="NZ_KB290827.1"/>
</dbReference>
<protein>
    <recommendedName>
        <fullName evidence="3">DUF2993 domain-containing protein</fullName>
    </recommendedName>
</protein>
<keyword evidence="2" id="KW-1185">Reference proteome</keyword>
<dbReference type="Pfam" id="PF11209">
    <property type="entry name" value="LmeA"/>
    <property type="match status" value="1"/>
</dbReference>
<dbReference type="HOGENOM" id="CLU_058016_0_0_11"/>
<dbReference type="STRING" id="1035195.HMPREF9997_00540"/>
<dbReference type="Proteomes" id="UP000010445">
    <property type="component" value="Unassembled WGS sequence"/>
</dbReference>
<evidence type="ECO:0000313" key="1">
    <source>
        <dbReference type="EMBL" id="EKX91699.1"/>
    </source>
</evidence>
<name>L1ML63_9CORY</name>
<proteinExistence type="predicted"/>
<dbReference type="PATRIC" id="fig|1035195.3.peg.488"/>
<sequence length="254" mass="26602">MKKLLVGLVVAFLLIAGIAEGGTRWYVSQQLKADSGEGASVSFGAYPVVATLVTGNVKHVDMDLPSTLKIDYPDGTNSAPQVTGSPASTVKIRNLSLKDRNNPIAGSMLLDTRLTDEFMLAQVQSAIAEQAAGNTNNGYAGALIQSLVRVTGITSHPNDGTVSVEFTDGAATLTLRPSAADGQLQFQAERAALFGVELPKEMSEAITNSLRESASKMAGGLNVESVSVEDKAVALRLTGTNVNFSEISDSSQQK</sequence>
<accession>L1ML63</accession>
<evidence type="ECO:0000313" key="2">
    <source>
        <dbReference type="Proteomes" id="UP000010445"/>
    </source>
</evidence>
<comment type="caution">
    <text evidence="1">The sequence shown here is derived from an EMBL/GenBank/DDBJ whole genome shotgun (WGS) entry which is preliminary data.</text>
</comment>
<dbReference type="OrthoDB" id="4424949at2"/>
<organism evidence="1 2">
    <name type="scientific">Corynebacterium durum F0235</name>
    <dbReference type="NCBI Taxonomy" id="1035195"/>
    <lineage>
        <taxon>Bacteria</taxon>
        <taxon>Bacillati</taxon>
        <taxon>Actinomycetota</taxon>
        <taxon>Actinomycetes</taxon>
        <taxon>Mycobacteriales</taxon>
        <taxon>Corynebacteriaceae</taxon>
        <taxon>Corynebacterium</taxon>
    </lineage>
</organism>
<reference evidence="1 2" key="1">
    <citation type="submission" date="2012-05" db="EMBL/GenBank/DDBJ databases">
        <authorList>
            <person name="Weinstock G."/>
            <person name="Sodergren E."/>
            <person name="Lobos E.A."/>
            <person name="Fulton L."/>
            <person name="Fulton R."/>
            <person name="Courtney L."/>
            <person name="Fronick C."/>
            <person name="O'Laughlin M."/>
            <person name="Godfrey J."/>
            <person name="Wilson R.M."/>
            <person name="Miner T."/>
            <person name="Farmer C."/>
            <person name="Delehaunty K."/>
            <person name="Cordes M."/>
            <person name="Minx P."/>
            <person name="Tomlinson C."/>
            <person name="Chen J."/>
            <person name="Wollam A."/>
            <person name="Pepin K.H."/>
            <person name="Bhonagiri V."/>
            <person name="Zhang X."/>
            <person name="Suruliraj S."/>
            <person name="Warren W."/>
            <person name="Mitreva M."/>
            <person name="Mardis E.R."/>
            <person name="Wilson R.K."/>
        </authorList>
    </citation>
    <scope>NUCLEOTIDE SEQUENCE [LARGE SCALE GENOMIC DNA]</scope>
    <source>
        <strain evidence="1 2">F0235</strain>
    </source>
</reference>
<dbReference type="AlphaFoldDB" id="L1ML63"/>
<dbReference type="InterPro" id="IPR021373">
    <property type="entry name" value="DUF2993"/>
</dbReference>
<dbReference type="eggNOG" id="ENOG5030HSU">
    <property type="taxonomic scope" value="Bacteria"/>
</dbReference>